<dbReference type="FunFam" id="1.10.8.1220:FF:000002">
    <property type="entry name" value="cytoplasmic dynein 1 heavy chain 1-like"/>
    <property type="match status" value="1"/>
</dbReference>
<keyword evidence="15" id="KW-0694">RNA-binding</keyword>
<dbReference type="GO" id="GO:0005874">
    <property type="term" value="C:microtubule"/>
    <property type="evidence" value="ECO:0007669"/>
    <property type="project" value="UniProtKB-KW"/>
</dbReference>
<dbReference type="Gene3D" id="1.20.140.100">
    <property type="entry name" value="Dynein heavy chain, N-terminal domain 2"/>
    <property type="match status" value="1"/>
</dbReference>
<dbReference type="InterPro" id="IPR026983">
    <property type="entry name" value="DHC"/>
</dbReference>
<dbReference type="InterPro" id="IPR035979">
    <property type="entry name" value="RBD_domain_sf"/>
</dbReference>
<keyword evidence="5" id="KW-0963">Cytoplasm</keyword>
<dbReference type="Gene3D" id="6.10.140.1060">
    <property type="match status" value="1"/>
</dbReference>
<dbReference type="InterPro" id="IPR043157">
    <property type="entry name" value="Dynein_AAA1S"/>
</dbReference>
<dbReference type="Pfam" id="PF12774">
    <property type="entry name" value="AAA_6"/>
    <property type="match status" value="1"/>
</dbReference>
<dbReference type="InterPro" id="IPR042228">
    <property type="entry name" value="Dynein_linker_3"/>
</dbReference>
<dbReference type="GO" id="GO:0051959">
    <property type="term" value="F:dynein light intermediate chain binding"/>
    <property type="evidence" value="ECO:0007669"/>
    <property type="project" value="InterPro"/>
</dbReference>
<dbReference type="Pfam" id="PF12780">
    <property type="entry name" value="AAA_8"/>
    <property type="match status" value="1"/>
</dbReference>
<evidence type="ECO:0000256" key="6">
    <source>
        <dbReference type="ARBA" id="ARBA00022701"/>
    </source>
</evidence>
<evidence type="ECO:0000256" key="14">
    <source>
        <dbReference type="ARBA" id="ARBA00033439"/>
    </source>
</evidence>
<dbReference type="FunFam" id="1.20.1270.280:FF:000004">
    <property type="entry name" value="Cytoplasmic dynein heavy chain 2"/>
    <property type="match status" value="1"/>
</dbReference>
<evidence type="ECO:0000256" key="13">
    <source>
        <dbReference type="ARBA" id="ARBA00023212"/>
    </source>
</evidence>
<dbReference type="GO" id="GO:0007018">
    <property type="term" value="P:microtubule-based movement"/>
    <property type="evidence" value="ECO:0007669"/>
    <property type="project" value="InterPro"/>
</dbReference>
<feature type="domain" description="RRM" evidence="18">
    <location>
        <begin position="5126"/>
        <end position="5200"/>
    </location>
</feature>
<dbReference type="InterPro" id="IPR041658">
    <property type="entry name" value="AAA_lid_11"/>
</dbReference>
<keyword evidence="12" id="KW-0505">Motor protein</keyword>
<dbReference type="Pfam" id="PF08393">
    <property type="entry name" value="DHC_N2"/>
    <property type="match status" value="1"/>
</dbReference>
<dbReference type="Gene3D" id="1.20.920.20">
    <property type="match status" value="2"/>
</dbReference>
<dbReference type="CDD" id="cd00009">
    <property type="entry name" value="AAA"/>
    <property type="match status" value="2"/>
</dbReference>
<dbReference type="Gene3D" id="3.30.70.330">
    <property type="match status" value="4"/>
</dbReference>
<dbReference type="FunFam" id="1.20.58.1120:FF:000003">
    <property type="entry name" value="Cytoplasmic dynein heavy chain 1"/>
    <property type="match status" value="1"/>
</dbReference>
<evidence type="ECO:0000256" key="12">
    <source>
        <dbReference type="ARBA" id="ARBA00023175"/>
    </source>
</evidence>
<comment type="subcellular location">
    <subcellularLocation>
        <location evidence="1">Cytoplasm</location>
        <location evidence="1">Cytoskeleton</location>
    </subcellularLocation>
</comment>
<dbReference type="FunFam" id="3.30.70.330:FF:000341">
    <property type="entry name" value="Hephaestus, isoform C"/>
    <property type="match status" value="1"/>
</dbReference>
<evidence type="ECO:0000259" key="18">
    <source>
        <dbReference type="PROSITE" id="PS50102"/>
    </source>
</evidence>
<dbReference type="Pfam" id="PF12775">
    <property type="entry name" value="AAA_7"/>
    <property type="match status" value="1"/>
</dbReference>
<dbReference type="InterPro" id="IPR041466">
    <property type="entry name" value="Dynein_AAA5_ext"/>
</dbReference>
<dbReference type="FunFam" id="1.10.8.720:FF:000003">
    <property type="entry name" value="Cytoplasmic dynein heavy chain 2"/>
    <property type="match status" value="1"/>
</dbReference>
<evidence type="ECO:0000256" key="5">
    <source>
        <dbReference type="ARBA" id="ARBA00022490"/>
    </source>
</evidence>
<dbReference type="Gene3D" id="3.10.490.20">
    <property type="match status" value="1"/>
</dbReference>
<dbReference type="CDD" id="cd12423">
    <property type="entry name" value="RRM3_PTBP1_like"/>
    <property type="match status" value="1"/>
</dbReference>
<dbReference type="FunFam" id="3.10.490.20:FF:000004">
    <property type="entry name" value="Cytoplasmic dynein heavy chain 2"/>
    <property type="match status" value="1"/>
</dbReference>
<dbReference type="FunFam" id="1.20.140.100:FF:000002">
    <property type="entry name" value="Cytoplasmic dynein heavy chain 1"/>
    <property type="match status" value="1"/>
</dbReference>
<dbReference type="CDD" id="cd12425">
    <property type="entry name" value="RRM4_PTBP1_like"/>
    <property type="match status" value="1"/>
</dbReference>
<evidence type="ECO:0000256" key="17">
    <source>
        <dbReference type="SAM" id="MobiDB-lite"/>
    </source>
</evidence>
<dbReference type="Gene3D" id="1.20.1270.280">
    <property type="match status" value="1"/>
</dbReference>
<dbReference type="GO" id="GO:0005858">
    <property type="term" value="C:axonemal dynein complex"/>
    <property type="evidence" value="ECO:0007669"/>
    <property type="project" value="TreeGrafter"/>
</dbReference>
<dbReference type="GO" id="GO:0003723">
    <property type="term" value="F:RNA binding"/>
    <property type="evidence" value="ECO:0007669"/>
    <property type="project" value="UniProtKB-UniRule"/>
</dbReference>
<dbReference type="EMBL" id="LSMT01000045">
    <property type="protein sequence ID" value="PFX30777.1"/>
    <property type="molecule type" value="Genomic_DNA"/>
</dbReference>
<evidence type="ECO:0000313" key="20">
    <source>
        <dbReference type="Proteomes" id="UP000225706"/>
    </source>
</evidence>
<dbReference type="InterPro" id="IPR000504">
    <property type="entry name" value="RRM_dom"/>
</dbReference>
<dbReference type="FunFam" id="1.20.920.20:FF:000002">
    <property type="entry name" value="Cytoplasmic dynein 1 heavy chain"/>
    <property type="match status" value="1"/>
</dbReference>
<dbReference type="InterPro" id="IPR042222">
    <property type="entry name" value="Dynein_2_N"/>
</dbReference>
<keyword evidence="9" id="KW-0067">ATP-binding</keyword>
<dbReference type="InterPro" id="IPR043160">
    <property type="entry name" value="Dynein_C_barrel"/>
</dbReference>
<dbReference type="InterPro" id="IPR035706">
    <property type="entry name" value="AAA_9"/>
</dbReference>
<evidence type="ECO:0000256" key="3">
    <source>
        <dbReference type="ARBA" id="ARBA00011655"/>
    </source>
</evidence>
<dbReference type="InterPro" id="IPR003593">
    <property type="entry name" value="AAA+_ATPase"/>
</dbReference>
<evidence type="ECO:0000256" key="1">
    <source>
        <dbReference type="ARBA" id="ARBA00004245"/>
    </source>
</evidence>
<dbReference type="InterPro" id="IPR042219">
    <property type="entry name" value="AAA_lid_11_sf"/>
</dbReference>
<feature type="coiled-coil region" evidence="16">
    <location>
        <begin position="1202"/>
        <end position="1229"/>
    </location>
</feature>
<dbReference type="Pfam" id="PF03028">
    <property type="entry name" value="Dynein_heavy"/>
    <property type="match status" value="1"/>
</dbReference>
<keyword evidence="6" id="KW-0493">Microtubule</keyword>
<dbReference type="OrthoDB" id="296632at2759"/>
<feature type="domain" description="RRM" evidence="18">
    <location>
        <begin position="4723"/>
        <end position="4797"/>
    </location>
</feature>
<evidence type="ECO:0000313" key="19">
    <source>
        <dbReference type="EMBL" id="PFX30777.1"/>
    </source>
</evidence>
<dbReference type="FunFam" id="3.20.180.20:FF:000002">
    <property type="entry name" value="Cytoplasmic dynein heavy chain 1"/>
    <property type="match status" value="1"/>
</dbReference>
<dbReference type="InterPro" id="IPR027417">
    <property type="entry name" value="P-loop_NTPase"/>
</dbReference>
<dbReference type="SUPFAM" id="SSF52540">
    <property type="entry name" value="P-loop containing nucleoside triphosphate hydrolases"/>
    <property type="match status" value="4"/>
</dbReference>
<dbReference type="Gene3D" id="1.10.8.710">
    <property type="match status" value="1"/>
</dbReference>
<dbReference type="InterPro" id="IPR024743">
    <property type="entry name" value="Dynein_HC_stalk"/>
</dbReference>
<feature type="coiled-coil region" evidence="16">
    <location>
        <begin position="3480"/>
        <end position="3521"/>
    </location>
</feature>
<keyword evidence="11 16" id="KW-0175">Coiled coil</keyword>
<dbReference type="Gene3D" id="1.10.8.1220">
    <property type="match status" value="1"/>
</dbReference>
<dbReference type="FunFam" id="1.10.8.710:FF:000005">
    <property type="entry name" value="Cytoplasmic dynein heavy chain 1"/>
    <property type="match status" value="1"/>
</dbReference>
<dbReference type="FunFam" id="1.20.920.30:FF:000001">
    <property type="entry name" value="Cytoplasmic dynein heavy chain 1"/>
    <property type="match status" value="1"/>
</dbReference>
<keyword evidence="20" id="KW-1185">Reference proteome</keyword>
<dbReference type="InterPro" id="IPR054354">
    <property type="entry name" value="DYNC2H1-like_lid"/>
</dbReference>
<dbReference type="FunFam" id="3.40.50.300:FF:000517">
    <property type="entry name" value="Cytoplasmic dynein heavy chain 1"/>
    <property type="match status" value="1"/>
</dbReference>
<evidence type="ECO:0000256" key="11">
    <source>
        <dbReference type="ARBA" id="ARBA00023054"/>
    </source>
</evidence>
<dbReference type="Proteomes" id="UP000225706">
    <property type="component" value="Unassembled WGS sequence"/>
</dbReference>
<dbReference type="Pfam" id="PF22597">
    <property type="entry name" value="DYN_lid"/>
    <property type="match status" value="1"/>
</dbReference>
<dbReference type="Pfam" id="PF12777">
    <property type="entry name" value="MT"/>
    <property type="match status" value="1"/>
</dbReference>
<dbReference type="Pfam" id="PF18198">
    <property type="entry name" value="AAA_lid_11"/>
    <property type="match status" value="1"/>
</dbReference>
<keyword evidence="8" id="KW-0547">Nucleotide-binding</keyword>
<feature type="domain" description="RRM" evidence="18">
    <location>
        <begin position="5010"/>
        <end position="5084"/>
    </location>
</feature>
<dbReference type="Gene3D" id="3.20.180.20">
    <property type="entry name" value="Dynein heavy chain, N-terminal domain 2"/>
    <property type="match status" value="1"/>
</dbReference>
<dbReference type="GO" id="GO:0005524">
    <property type="term" value="F:ATP binding"/>
    <property type="evidence" value="ECO:0007669"/>
    <property type="project" value="UniProtKB-KW"/>
</dbReference>
<keyword evidence="7" id="KW-0677">Repeat</keyword>
<comment type="similarity">
    <text evidence="2">Belongs to the dynein heavy chain family.</text>
</comment>
<dbReference type="InterPro" id="IPR004273">
    <property type="entry name" value="Dynein_heavy_D6_P-loop"/>
</dbReference>
<comment type="subunit">
    <text evidence="3">Consists of at least two heavy chains and a number of intermediate and light chains.</text>
</comment>
<evidence type="ECO:0000256" key="2">
    <source>
        <dbReference type="ARBA" id="ARBA00008887"/>
    </source>
</evidence>
<dbReference type="SMART" id="SM00360">
    <property type="entry name" value="RRM"/>
    <property type="match status" value="4"/>
</dbReference>
<dbReference type="FunFam" id="3.40.50.300:FF:000071">
    <property type="entry name" value="Cytoplasmic dynein heavy chain 1"/>
    <property type="match status" value="1"/>
</dbReference>
<keyword evidence="10" id="KW-0243">Dynein</keyword>
<dbReference type="Pfam" id="PF17852">
    <property type="entry name" value="Dynein_AAA_lid"/>
    <property type="match status" value="1"/>
</dbReference>
<dbReference type="Pfam" id="PF11835">
    <property type="entry name" value="RRM_8"/>
    <property type="match status" value="1"/>
</dbReference>
<dbReference type="Pfam" id="PF08385">
    <property type="entry name" value="DHC_N1"/>
    <property type="match status" value="1"/>
</dbReference>
<dbReference type="InterPro" id="IPR021790">
    <property type="entry name" value="PTBP1-like_RRM2"/>
</dbReference>
<evidence type="ECO:0000256" key="16">
    <source>
        <dbReference type="SAM" id="Coils"/>
    </source>
</evidence>
<dbReference type="PANTHER" id="PTHR46532:SF4">
    <property type="entry name" value="AAA+ ATPASE DOMAIN-CONTAINING PROTEIN"/>
    <property type="match status" value="1"/>
</dbReference>
<dbReference type="Pfam" id="PF18199">
    <property type="entry name" value="Dynein_C"/>
    <property type="match status" value="1"/>
</dbReference>
<dbReference type="Pfam" id="PF00076">
    <property type="entry name" value="RRM_1"/>
    <property type="match status" value="1"/>
</dbReference>
<dbReference type="Gene3D" id="1.20.920.30">
    <property type="match status" value="1"/>
</dbReference>
<dbReference type="STRING" id="50429.A0A2B4SQK7"/>
<evidence type="ECO:0000256" key="15">
    <source>
        <dbReference type="PROSITE-ProRule" id="PRU00176"/>
    </source>
</evidence>
<dbReference type="Pfam" id="PF12781">
    <property type="entry name" value="AAA_9"/>
    <property type="match status" value="1"/>
</dbReference>
<dbReference type="FunFam" id="3.40.50.300:FF:000373">
    <property type="entry name" value="Cytoplasmic dynein heavy chain 2"/>
    <property type="match status" value="1"/>
</dbReference>
<dbReference type="PANTHER" id="PTHR46532">
    <property type="entry name" value="MALE FERTILITY FACTOR KL5"/>
    <property type="match status" value="1"/>
</dbReference>
<gene>
    <name evidence="19" type="primary">Dync1h1</name>
    <name evidence="19" type="ORF">AWC38_SpisGene4437</name>
</gene>
<reference evidence="20" key="1">
    <citation type="journal article" date="2017" name="bioRxiv">
        <title>Comparative analysis of the genomes of Stylophora pistillata and Acropora digitifera provides evidence for extensive differences between species of corals.</title>
        <authorList>
            <person name="Voolstra C.R."/>
            <person name="Li Y."/>
            <person name="Liew Y.J."/>
            <person name="Baumgarten S."/>
            <person name="Zoccola D."/>
            <person name="Flot J.-F."/>
            <person name="Tambutte S."/>
            <person name="Allemand D."/>
            <person name="Aranda M."/>
        </authorList>
    </citation>
    <scope>NUCLEOTIDE SEQUENCE [LARGE SCALE GENOMIC DNA]</scope>
</reference>
<dbReference type="InterPro" id="IPR035699">
    <property type="entry name" value="AAA_6"/>
</dbReference>
<dbReference type="FunFam" id="3.40.50.300:FF:000122">
    <property type="entry name" value="Cytoplasmic dynein 1 heavy chain"/>
    <property type="match status" value="1"/>
</dbReference>
<dbReference type="Gene3D" id="3.40.50.300">
    <property type="entry name" value="P-loop containing nucleotide triphosphate hydrolases"/>
    <property type="match status" value="5"/>
</dbReference>
<dbReference type="Gene3D" id="1.10.287.2620">
    <property type="match status" value="1"/>
</dbReference>
<dbReference type="CDD" id="cd12421">
    <property type="entry name" value="RRM1_PTBP1_hnRNPL_like"/>
    <property type="match status" value="1"/>
</dbReference>
<dbReference type="Gene3D" id="1.10.8.720">
    <property type="entry name" value="Region D6 of dynein motor"/>
    <property type="match status" value="1"/>
</dbReference>
<protein>
    <recommendedName>
        <fullName evidence="4">Dynein heavy chain, cytoplasmic</fullName>
    </recommendedName>
    <alternativeName>
        <fullName evidence="14">Dynein heavy chain, cytosolic</fullName>
    </alternativeName>
</protein>
<dbReference type="InterPro" id="IPR012677">
    <property type="entry name" value="Nucleotide-bd_a/b_plait_sf"/>
</dbReference>
<dbReference type="PROSITE" id="PS50102">
    <property type="entry name" value="RRM"/>
    <property type="match status" value="3"/>
</dbReference>
<evidence type="ECO:0000256" key="4">
    <source>
        <dbReference type="ARBA" id="ARBA00022197"/>
    </source>
</evidence>
<dbReference type="InterPro" id="IPR041228">
    <property type="entry name" value="Dynein_C"/>
</dbReference>
<dbReference type="GO" id="GO:0045505">
    <property type="term" value="F:dynein intermediate chain binding"/>
    <property type="evidence" value="ECO:0007669"/>
    <property type="project" value="InterPro"/>
</dbReference>
<sequence>MEAASDGAPSSPTTPEAAVVDVKSFTSYLRRIVPLLLEGDPEVPLELDTALKDALHVDYIRKFLSDAQTRSLLVQRTPLKDEEENDETSSTESGAENEREKAIYSLDLDVHYTAPKLTSVAFIKRGAIVDADKKITTQIRVINLNEGSPYETLHSYISNAVAPYFKSFVRKSGKADRDGDKMVPSVEKKIAELEMGLLHLQQNIDIPEISLAIHPVVTAMVKKCAEEGGRPKVQDFGDKVEDSTFLNQLQNGVNRWIREIQKVTKLDRDPASGTALQEISFWLNLERALLRIQDIRESPDIALTLDILKHGKRFHATVSFDTDTGLKQALATVNDYNPLMKDFPLDDLLAATELDKIRAALSAIFSHLKKIRSTKYPIQRALRLVEAISRDLSSQLLKVLGTRRLMHITHEEFEKIMVACFEVFTTWDDEYEKLQTLLRDIVKKKREESLKMVWRVNPAHKRLQARLDQMRKFRRQHEQLRAVIVRVLQPPTVGQASPASPGGPPQTEDEEAKPEVLLDPADANAIQEVNLAYENVKEVDGLDVSKDGSEAWEAAIKRYDERIDRVETRITARLRDQLGTAKNANEMLRIFSRFNALFVRPHIRGAIREYQTQLIQRVKDDIEALHDKFKIQYPYSKACKMSKVRDLPPIDRQLSAYMRRVEDVLGKGWENHVEGQKLKADGDSFRQKLNTQELFDDWSRKVQQRNLGVSGRIFTIESTRARGGVRGNVLKLKVNFLPEIITLSKEVRNLKWLGFRVPLAIVNKAHQANQLYPFAISLIESVRTYERTCEKVEEKNTIEILVAGLRKEVQALITEVEEKNTIEILVAGLRKEVQALITEGMVLVWESYKLDPYVQKLAEAVFNYQEKVDDLLSSVEKIDIEVRSLETCAYNSQTFRDVLGKVQRAVDELNLHSYSNLAQWVGTLDQQVEKFLSGRLEAGLKSWTDCLKGSRTIRHIDDTDSSMMAHKPGGDPDIQILKHEILIQNQVLFIQPPVEKVRDHLIAELHLWVAIITLLPRIQSSRYQVGLERDEFETDTTYRNLLAKLPEGPVYLQAAYAAIEEKVAKMEEYVQVWLQYQSLWDMDMSMIYNRLGENMEKWMVLLKDIKRARVTFDTSETQKVFGPIVIDYHQVTKYLITEFKVQSKVNMKYDTWHKEILSKFASRLGDNMQDFYGSVSKARTDMEQQTIEGASTSDAVGFITVVQSLKRKIKNWEKNVEMYKEGHRILERQRFTFPPSWLYVDNIEGEWGAFNDILKRKDSSIQTQVATLQMKIISEDQAVETRTSELLFEWEKGKPVQGNTRPDVALNNLAIYEGKFSRLKEDRDNVARAKEALELMEPGTLVASDERVQVGLEELQDLKGVWSELAKIWEKVDELKEKPWLSIQPRKLRQSLDALLNDMKNLPARLKQYSSFEYVQKTIKTYLKVNMLIVELKSEALKERHWKTLMRKLHVNWVLSDLSLGQVWDVDLQKNEGIIKDVILVAQGEMALEEFLKQVRDVWQSYELELVNYQNNCRIIRGWDDLFTKVKEHINSVSAMKLSPYYKVFEEDALQWEEKLNRIHDVFDVWIDVQRRWVYLDGIFSGSADIKALLPVETQRFQSISTEFLTLMKKVAKTPLIVDVLNIQGVQRQLERLADLLGKIQKALGEYLERERASFPRFYFVGDEDLLEIIGNSKSIPKLQKHFKKMFAGVAAIVLNEDESLITGLSSNEGEEASINFIIVVVFKKAVSLKEHPKVNEWLTCVETEMRTTLATLLATAVTEIQQFNSESIDGQQYMHWVDGYQAQLVVLASQIAWSESCEEALQSISSSSNQKDLGPMIKVLRVVEATLNILADSVLQEQPPVRRRKLEHLIIEHVHQRDVTRQLINTQVSSTKAFEWLCQMRFYFDPKQKDVLQQLSIHMANAKFNYGFEYLGVQDKLVQTPLTDRCYLTMTQALEGRLGGSPFGPAGTGKTESVKALGHQLGRFVLVFNCDETFDFQAMGRIFVGLCQVGAWGCFDEFNRLEERMLSAVSQQIQTIQLSLREGSTDLSAPITIELVGKQVRVSRDMAIFITMNPGYAGRSNLPDNLKKLFRSLAMTTPDRQLIAQVMLYSQGFRTAEKLATKIVPFFKLCGEQLSNQSHYDFGLRALKSVLVSAGNVKREKIQRIKESLTEEGQEADEAAISERLNEQEILIQSVYETVVPKLVAEDIPLLQSLLSDVFPGVRYVGAEMTDLKAEIKKVCAETHLVYGDGEEQGGAWVEKILQLYQISQIHHGLMMVGPSGSGKSTAWRTLLKALENVEGVEGVAHVVDPKAISKEALYGTLDPNTREWTDGLFTHILRKIIDNVRGEINKRQWIIFDGDVDPEWVENLNSVLDDNKLLTLPNGERLGIPSNVRIMFEVQDLRFATLATVSRCGMVWFSEDVLSTEMIFGNHLLQMKKVPVEEVEEEMRRIKPQGQAEDALSPTMQIRLPNFHQSSVNLQVQCDFVDIIQEHFSSNGLVVKSFEFAFKQEHIMDFTRMRALESLFSMVHQGIRNVLQYNQQHPDFPMERDQIERYVPRYLIFCILWAFSGDCKLKTREDLGSFIKSITTIPLPASSSQSIVDYEVQEVTIQGEWALWQSKVPQIEVETHKVASPDIVVPTVDTVRHEALLYTWLAEHKPMVLCGPPGSGKTMTLFSALRALPDMEVVGLNFSSATSPELLLKTFDHYCEYRRTPNGIVLAPVQLGKWMVLFCDEINLPDMDSYGTQRVISFLRQIVEHGGFYRTSDQAWVTIERIQFVGACNPPTDPGRKPLSHRFLRHVPVIYVDYPGPTSLTQIYGTFNRAMLRIVPPLRSYAQPLTDAMVEFYSMSQERFTQDMQPHYIYSPREMTRWVRGICEALKPLETLSVEGLVRLWAHEALRLFQDRLVEDDERKWTEENINNIALKHFPNIDRDAALARPILYSNWLSKDYMPVEQEELRDFVKARLKVFYEEELDVPLVLFNEVLDHVLRIDRIFRQPQGHLLLIGVSGAGKTTLSRFVAWMNGLKVFQVKIHRKYLAADFDEDLRAVLRRAGCKNEKSVFILDESNILESSFLERMNTLLANGEVPGLFEGDEYTTLMTQCKEGSQRDGLMLDSSEELYKWFTQQVMNNLHVVFTMNPSSEGLKSRAATSPALFNRCVLNWFGDWSTGALYQVGKEFTSKIDLEKSNYNPPDYLPKVYEDLPMAPSHREVVINAFVYVHQTLHQANERLAKRGGRVMAITPRHYLDFINHYVKLFNEKRSDLEEQQLHLNVGLQKIRETVDQVEELQKSLSLKSQELEAKNALANQKLKQMVKDQQEAEKKKVTSIDIQATIEKQTAEIKEKQSSVMDELSKVEPAVQDAKMAVKSIKKQHLVEVRSMGNPPPAVKLALESICLLLGEQAADWRTIRGVIIKDNFISTIVNFSTEDISDDIRKIMVNKYLSNPDYNFEKVNRASLACGPLVKWAIAQISYADMLTKVDPLRNELKSLEIEAQASRIKADEISHVIAELEKSIARYKEEYAALISQAQAIKADLAAVEAKVSRSTALLRSLSVERQRWETGSNAFQTQMGTIVGDVLLSSAFLAYAGYFDQQLRQNLFTSWASHLQQANIQFRPDIARVEYLSTADERLQWQANSLPADDLCTENAIMLKRFNRYPLIIDPSGQATEFLLNEYKGRKISKTSFLDDAFRKNLESALRFGNPLLVQDVESYDPILNPVLNRELRRTGGRVLITIGDQDIDLSPSFTIFLSTRDPTVEFAPDLCSRVTFVNFTVTRSSLQSQCLNQVLKAERPDVDQKRSDLLKLQGEFHLRLRHLEKSLLQALNDAKGRILDDDRIIATLEKLKEEAAEITRKVEETDVVMAEVEAVSDQYGALSHYCSSIYFTMEGLNLVHFLYQFSLQFFLDIFQCVLYENPKLKGMKDPQQRLKVLSSDLFQVVYNRVARGMMHDDRITFAMLLCRIFLRGLPGESEYEDEFELFLRGGETVISGKPPKIDGLSPEQASAVVRLSKLPAFKELQAYTQMNRKDFFEWLESGKPERNVPACWDSELSLSNIAQSVHQLLVIQALRPDRILAMGQRVVATILGENFMHDAEQGLDLASVVENEVKASTPLLLCSVTGYDASGWVDDLAAEQNKQCTSIAIGSAEGFSLADKAINSATKSGRWVLLKNVHLAPQWLVTLEKKLHSLNPHASFRLFMTMEINPKVPVNLLRASRVFVFEPPPGVKANLLRTFSAVPAARMCKAPSERARLYFLLAWFHAIVQERLRYVPLGWSKRYEFSESDLRVACDTLDTWLDAIAQGRTNLPPNKVPWDALQALLSQAIYGGRIDNDFDQRLMTSFVTRLFTVSSFESDFPLVLDVDGEKGKKIVMPEGIRREQFLQWTEALPDAQSPSWLGLPNNAEKVLLTTQGQDMVTKLLKMQMLSDDDELAYSPDSASPGQPLEAVFPPIVHGIDDEMKRRESDPRPAWMRTLHTTAANWLSMIPKDLTPLKRTLDNIKDPLFRYFEREVNTGFQLLNTIREDLNHIVLVCEGQRKPTNYLRQLMSELVKGILPSNWRRYTVPKGLTVLQWVADFSDRVKQLQKISHAANTGGAKGLKNLHIWMGGMFVPEAYITATRQFVAQANNWSLEELALEVTIASGPNDRLTIDDCSFGIKGLRLQGARCQDNKLELTATISTDLALTSLKWIRVEPGSANLEEGKNMTSVAALAGIPSATGTKRTAEDLLSIAGLMGDQKKARFENAPSKVIHVRNVPVDANDTELLALGLEFGRVKNVLLLKTKRQGFIEMEDKQTAANFLTYYSHVSPTIRGQVVYVQYSNHPELKTEPSQHSSGTSKIIAAGGDYPYSADGQGALAAAAAAAAKGVTGNKSNVIRAVIDKLWYPITVEVLYKIFSSLGTILRIVTFTKNGQFQALIEFTTVNEAELAKVTLDGQNIYNGCCTLHLEFSKLTTLTVKYNNDKSKDYTRPDLPSGPNDGPFGGADLAGLLAGGAAGGASLMGAPALLSLLPQGGLLPASFFGATGGRGGLNMGGSPVVLVSNLNEEKINCDMLFTLFGNYGDVIRVKILFNKKDTALIQFHDPQQAQTAIRNLSGVCMYGKEIKVTLSKHTYVSMPKEGDENNLTKDFTNSPLHRFKKPGSKNFQNIFPPIRTLHVSNIPDTATEEELIDAFSASGTVTEFRFFAKDRKMALVTMTTIEEAIDALIKMHNYKITESNHLRVSFAKTRSSN</sequence>
<keyword evidence="13" id="KW-0206">Cytoskeleton</keyword>
<dbReference type="SMART" id="SM00382">
    <property type="entry name" value="AAA"/>
    <property type="match status" value="4"/>
</dbReference>
<comment type="caution">
    <text evidence="19">The sequence shown here is derived from an EMBL/GenBank/DDBJ whole genome shotgun (WGS) entry which is preliminary data.</text>
</comment>
<dbReference type="CDD" id="cd12693">
    <property type="entry name" value="RRM2_PTBP1_like"/>
    <property type="match status" value="1"/>
</dbReference>
<dbReference type="FunFam" id="1.10.472.130:FF:000002">
    <property type="entry name" value="Cytoplasmic dynein heavy chain 1"/>
    <property type="match status" value="1"/>
</dbReference>
<dbReference type="Pfam" id="PF13893">
    <property type="entry name" value="RRM_5"/>
    <property type="match status" value="1"/>
</dbReference>
<feature type="region of interest" description="Disordered" evidence="17">
    <location>
        <begin position="75"/>
        <end position="98"/>
    </location>
</feature>
<evidence type="ECO:0000256" key="10">
    <source>
        <dbReference type="ARBA" id="ARBA00023017"/>
    </source>
</evidence>
<evidence type="ECO:0000256" key="8">
    <source>
        <dbReference type="ARBA" id="ARBA00022741"/>
    </source>
</evidence>
<dbReference type="InterPro" id="IPR013594">
    <property type="entry name" value="Dynein_heavy_tail"/>
</dbReference>
<dbReference type="SUPFAM" id="SSF54928">
    <property type="entry name" value="RNA-binding domain, RBD"/>
    <property type="match status" value="4"/>
</dbReference>
<feature type="coiled-coil region" evidence="16">
    <location>
        <begin position="3255"/>
        <end position="3303"/>
    </location>
</feature>
<dbReference type="Gene3D" id="1.20.58.1120">
    <property type="match status" value="1"/>
</dbReference>
<name>A0A2B4SQK7_STYPI</name>
<proteinExistence type="inferred from homology"/>
<feature type="region of interest" description="Disordered" evidence="17">
    <location>
        <begin position="491"/>
        <end position="513"/>
    </location>
</feature>
<organism evidence="19 20">
    <name type="scientific">Stylophora pistillata</name>
    <name type="common">Smooth cauliflower coral</name>
    <dbReference type="NCBI Taxonomy" id="50429"/>
    <lineage>
        <taxon>Eukaryota</taxon>
        <taxon>Metazoa</taxon>
        <taxon>Cnidaria</taxon>
        <taxon>Anthozoa</taxon>
        <taxon>Hexacorallia</taxon>
        <taxon>Scleractinia</taxon>
        <taxon>Astrocoeniina</taxon>
        <taxon>Pocilloporidae</taxon>
        <taxon>Stylophora</taxon>
    </lineage>
</organism>
<evidence type="ECO:0000256" key="9">
    <source>
        <dbReference type="ARBA" id="ARBA00022840"/>
    </source>
</evidence>
<evidence type="ECO:0000256" key="7">
    <source>
        <dbReference type="ARBA" id="ARBA00022737"/>
    </source>
</evidence>
<dbReference type="FunFam" id="1.10.287.2620:FF:000001">
    <property type="entry name" value="Cytoplasmic dynein heavy chain 1"/>
    <property type="match status" value="1"/>
</dbReference>
<dbReference type="InterPro" id="IPR024317">
    <property type="entry name" value="Dynein_heavy_chain_D4_dom"/>
</dbReference>
<dbReference type="GO" id="GO:0008569">
    <property type="term" value="F:minus-end-directed microtubule motor activity"/>
    <property type="evidence" value="ECO:0007669"/>
    <property type="project" value="InterPro"/>
</dbReference>
<accession>A0A2B4SQK7</accession>
<dbReference type="InterPro" id="IPR013602">
    <property type="entry name" value="Dynein_heavy_linker"/>
</dbReference>
<dbReference type="Gene3D" id="1.10.472.130">
    <property type="match status" value="1"/>
</dbReference>